<keyword evidence="4" id="KW-0597">Phosphoprotein</keyword>
<name>A0ABD2XE53_9HYME</name>
<dbReference type="Proteomes" id="UP001627154">
    <property type="component" value="Unassembled WGS sequence"/>
</dbReference>
<dbReference type="InterPro" id="IPR033742">
    <property type="entry name" value="IQSEC_PH"/>
</dbReference>
<feature type="region of interest" description="Disordered" evidence="6">
    <location>
        <begin position="974"/>
        <end position="996"/>
    </location>
</feature>
<keyword evidence="3" id="KW-0963">Cytoplasm</keyword>
<feature type="domain" description="SEC7" evidence="7">
    <location>
        <begin position="637"/>
        <end position="823"/>
    </location>
</feature>
<feature type="compositionally biased region" description="Polar residues" evidence="6">
    <location>
        <begin position="493"/>
        <end position="509"/>
    </location>
</feature>
<dbReference type="EMBL" id="JBJJXI010000030">
    <property type="protein sequence ID" value="KAL3403517.1"/>
    <property type="molecule type" value="Genomic_DNA"/>
</dbReference>
<dbReference type="AlphaFoldDB" id="A0ABD2XE53"/>
<evidence type="ECO:0000256" key="5">
    <source>
        <dbReference type="ARBA" id="ARBA00023054"/>
    </source>
</evidence>
<evidence type="ECO:0000256" key="6">
    <source>
        <dbReference type="SAM" id="MobiDB-lite"/>
    </source>
</evidence>
<feature type="region of interest" description="Disordered" evidence="6">
    <location>
        <begin position="1095"/>
        <end position="1166"/>
    </location>
</feature>
<feature type="compositionally biased region" description="Low complexity" evidence="6">
    <location>
        <begin position="47"/>
        <end position="58"/>
    </location>
</feature>
<proteinExistence type="inferred from homology"/>
<protein>
    <recommendedName>
        <fullName evidence="7">SEC7 domain-containing protein</fullName>
    </recommendedName>
</protein>
<feature type="region of interest" description="Disordered" evidence="6">
    <location>
        <begin position="1"/>
        <end position="62"/>
    </location>
</feature>
<evidence type="ECO:0000259" key="7">
    <source>
        <dbReference type="PROSITE" id="PS50190"/>
    </source>
</evidence>
<organism evidence="8 9">
    <name type="scientific">Trichogramma kaykai</name>
    <dbReference type="NCBI Taxonomy" id="54128"/>
    <lineage>
        <taxon>Eukaryota</taxon>
        <taxon>Metazoa</taxon>
        <taxon>Ecdysozoa</taxon>
        <taxon>Arthropoda</taxon>
        <taxon>Hexapoda</taxon>
        <taxon>Insecta</taxon>
        <taxon>Pterygota</taxon>
        <taxon>Neoptera</taxon>
        <taxon>Endopterygota</taxon>
        <taxon>Hymenoptera</taxon>
        <taxon>Apocrita</taxon>
        <taxon>Proctotrupomorpha</taxon>
        <taxon>Chalcidoidea</taxon>
        <taxon>Trichogrammatidae</taxon>
        <taxon>Trichogramma</taxon>
    </lineage>
</organism>
<feature type="region of interest" description="Disordered" evidence="6">
    <location>
        <begin position="282"/>
        <end position="348"/>
    </location>
</feature>
<dbReference type="CDD" id="cd13318">
    <property type="entry name" value="PH_IQSEC"/>
    <property type="match status" value="1"/>
</dbReference>
<feature type="compositionally biased region" description="Low complexity" evidence="6">
    <location>
        <begin position="542"/>
        <end position="558"/>
    </location>
</feature>
<dbReference type="PANTHER" id="PTHR10663:SF342">
    <property type="entry name" value="FI21420P1"/>
    <property type="match status" value="1"/>
</dbReference>
<reference evidence="8 9" key="1">
    <citation type="journal article" date="2024" name="bioRxiv">
        <title>A reference genome for Trichogramma kaykai: A tiny desert-dwelling parasitoid wasp with competing sex-ratio distorters.</title>
        <authorList>
            <person name="Culotta J."/>
            <person name="Lindsey A.R."/>
        </authorList>
    </citation>
    <scope>NUCLEOTIDE SEQUENCE [LARGE SCALE GENOMIC DNA]</scope>
    <source>
        <strain evidence="8 9">KSX58</strain>
    </source>
</reference>
<dbReference type="Gene3D" id="2.30.29.30">
    <property type="entry name" value="Pleckstrin-homology domain (PH domain)/Phosphotyrosine-binding domain (PTB)"/>
    <property type="match status" value="1"/>
</dbReference>
<comment type="caution">
    <text evidence="8">The sequence shown here is derived from an EMBL/GenBank/DDBJ whole genome shotgun (WGS) entry which is preliminary data.</text>
</comment>
<feature type="compositionally biased region" description="Low complexity" evidence="6">
    <location>
        <begin position="1096"/>
        <end position="1121"/>
    </location>
</feature>
<dbReference type="FunFam" id="1.10.1000.11:FF:000009">
    <property type="entry name" value="IQ motif and SEC7 domain-containing protein"/>
    <property type="match status" value="1"/>
</dbReference>
<gene>
    <name evidence="8" type="ORF">TKK_003790</name>
</gene>
<sequence length="1166" mass="130244">MYGATLVESSRDRPASSHYRQGCSGSSGSSSSSLQPHHHHHHHHYRQQQVVKTTKVQQSSRSLRVVTVHEKVIRSRLQLGYSTPTNFINRFPQKMDRLGPGSKGSGLYSSTGQPALSSSYMTGQYMYSQSNYAHTPYPGVQPQHHQQYVQHPTSYVPSSVVGASVAAVGEPQAYGGVGGGVVQAYGGPHHHHQQLGPQSPYQQSCHKKSSVRNGDVTKRCRLQAAYELSQDLLDKQIEMLERKYGGVKARNAALTIQRAFRRYTLLKKFAAITAMAKAEKRLSRKMQEEQQQQQQQIHHHQQQLQQQHPQLQHEQQQRYQHSSQVYVQSQQPHHSPVNRAGPTRSMSLRERRHTGGIVHVDGSSHAMPRSQSGRCDTQIPAAHHQNQLTNHATVHHQLVNHVRHTPSPSGRQQQQAPPSPCWESSSQESANSSMYYYNPQDALCGLRQDTPPREAHRATPPCTSPSTVPLAQQALQQQNWSSSTSQLSSASSGRTSVGRASTGSCSGSSKKVPPEVPKRTSSINSRSILGDPRPHHNGLSKSVENGSLSSVQSSGSDSTNCESSEGDPQRASPVWKHKPMSSSPEHQELAHANDGNAILTSVKDMGSHTHASTYQLPMMEHGEVIVQTSYKVSETVRKRQYRVGLNLFNKKPERGINYLIRRGFLENSPQGVARFLISRKGLSKQMIGEYLGNLQNPFNMAVLECFSHELDLAGMQVDVALRKFQGYFRMPGEAQKIERLMEVFSQRYCQCNPEVVSRLRSPDTIFVLAFAIIMLNTDLHTPNLKPERRMRLDDFIKNLRGIDDCGDIDRDILVGIYERVKANEFKPGSDHVTQVMKVQATIVGKKPNMALPHRRLVCYCRLYEIPDINKKERPGVHQREVFLFNDLLVVTKILSKKKSSVTYTFRQSFPLCGMVVTLFEVSHYPYGIRLSQRVDNKVLVTFNARNEHDRCKFVEDLRESISEMDEMETLRIESELERQKSSRGARSSAENRDSGVADVEVCPCPGSCSERSDVIETDSQLKRSALSNSLLDIHEQFAGEKPQRRGSVGSLDSGMSISFQSTSASSMSQGAKAMVTVAQPGLAVAKGGIINMHHLQQQQQQTHPQQLQQQQPQQQQQQQPPSFLGGLFNKRERKLSHSEEPGTTIVVASGTNIAPNNPPYGRTTEV</sequence>
<dbReference type="Gene3D" id="1.10.220.20">
    <property type="match status" value="1"/>
</dbReference>
<dbReference type="InterPro" id="IPR000904">
    <property type="entry name" value="Sec7_dom"/>
</dbReference>
<feature type="compositionally biased region" description="Polar residues" evidence="6">
    <location>
        <begin position="464"/>
        <end position="475"/>
    </location>
</feature>
<keyword evidence="5" id="KW-0175">Coiled coil</keyword>
<dbReference type="SUPFAM" id="SSF50729">
    <property type="entry name" value="PH domain-like"/>
    <property type="match status" value="1"/>
</dbReference>
<dbReference type="InterPro" id="IPR035999">
    <property type="entry name" value="Sec7_dom_sf"/>
</dbReference>
<dbReference type="FunFam" id="1.10.220.20:FF:000001">
    <property type="entry name" value="IQ motif and SEC7 domain-containing protein 1"/>
    <property type="match status" value="1"/>
</dbReference>
<evidence type="ECO:0000256" key="3">
    <source>
        <dbReference type="ARBA" id="ARBA00022490"/>
    </source>
</evidence>
<evidence type="ECO:0000313" key="9">
    <source>
        <dbReference type="Proteomes" id="UP001627154"/>
    </source>
</evidence>
<evidence type="ECO:0000313" key="8">
    <source>
        <dbReference type="EMBL" id="KAL3403517.1"/>
    </source>
</evidence>
<dbReference type="InterPro" id="IPR023394">
    <property type="entry name" value="Sec7_C_sf"/>
</dbReference>
<dbReference type="PROSITE" id="PS50190">
    <property type="entry name" value="SEC7"/>
    <property type="match status" value="1"/>
</dbReference>
<dbReference type="GO" id="GO:0005737">
    <property type="term" value="C:cytoplasm"/>
    <property type="evidence" value="ECO:0007669"/>
    <property type="project" value="UniProtKB-SubCell"/>
</dbReference>
<dbReference type="Gene3D" id="1.10.1000.11">
    <property type="entry name" value="Arf Nucleotide-binding Site Opener,domain 2"/>
    <property type="match status" value="1"/>
</dbReference>
<dbReference type="CDD" id="cd00171">
    <property type="entry name" value="Sec7"/>
    <property type="match status" value="1"/>
</dbReference>
<feature type="compositionally biased region" description="Polar residues" evidence="6">
    <location>
        <begin position="406"/>
        <end position="416"/>
    </location>
</feature>
<evidence type="ECO:0000256" key="4">
    <source>
        <dbReference type="ARBA" id="ARBA00022553"/>
    </source>
</evidence>
<feature type="compositionally biased region" description="Low complexity" evidence="6">
    <location>
        <begin position="289"/>
        <end position="334"/>
    </location>
</feature>
<feature type="region of interest" description="Disordered" evidence="6">
    <location>
        <begin position="443"/>
        <end position="588"/>
    </location>
</feature>
<feature type="region of interest" description="Disordered" evidence="6">
    <location>
        <begin position="403"/>
        <end position="427"/>
    </location>
</feature>
<dbReference type="FunFam" id="2.30.29.30:FF:000004">
    <property type="entry name" value="IQ motif and SEC7 domain-containing protein 1"/>
    <property type="match status" value="1"/>
</dbReference>
<feature type="compositionally biased region" description="Basic residues" evidence="6">
    <location>
        <begin position="36"/>
        <end position="46"/>
    </location>
</feature>
<comment type="subcellular location">
    <subcellularLocation>
        <location evidence="1">Cytoplasm</location>
    </subcellularLocation>
</comment>
<dbReference type="SMART" id="SM00222">
    <property type="entry name" value="Sec7"/>
    <property type="match status" value="1"/>
</dbReference>
<dbReference type="SUPFAM" id="SSF48425">
    <property type="entry name" value="Sec7 domain"/>
    <property type="match status" value="1"/>
</dbReference>
<keyword evidence="9" id="KW-1185">Reference proteome</keyword>
<dbReference type="Pfam" id="PF01369">
    <property type="entry name" value="Sec7"/>
    <property type="match status" value="1"/>
</dbReference>
<comment type="similarity">
    <text evidence="2">Belongs to the BRAG family.</text>
</comment>
<feature type="compositionally biased region" description="Low complexity" evidence="6">
    <location>
        <begin position="24"/>
        <end position="35"/>
    </location>
</feature>
<evidence type="ECO:0000256" key="1">
    <source>
        <dbReference type="ARBA" id="ARBA00004496"/>
    </source>
</evidence>
<accession>A0ABD2XE53</accession>
<dbReference type="InterPro" id="IPR011993">
    <property type="entry name" value="PH-like_dom_sf"/>
</dbReference>
<feature type="compositionally biased region" description="Low complexity" evidence="6">
    <location>
        <begin position="476"/>
        <end position="492"/>
    </location>
</feature>
<dbReference type="Pfam" id="PF16453">
    <property type="entry name" value="IQ_SEC7_PH"/>
    <property type="match status" value="1"/>
</dbReference>
<feature type="region of interest" description="Disordered" evidence="6">
    <location>
        <begin position="188"/>
        <end position="212"/>
    </location>
</feature>
<evidence type="ECO:0000256" key="2">
    <source>
        <dbReference type="ARBA" id="ARBA00006248"/>
    </source>
</evidence>
<dbReference type="PANTHER" id="PTHR10663">
    <property type="entry name" value="GUANYL-NUCLEOTIDE EXCHANGE FACTOR"/>
    <property type="match status" value="1"/>
</dbReference>